<organism evidence="1 2">
    <name type="scientific">Akkermansia muciniphila</name>
    <dbReference type="NCBI Taxonomy" id="239935"/>
    <lineage>
        <taxon>Bacteria</taxon>
        <taxon>Pseudomonadati</taxon>
        <taxon>Verrucomicrobiota</taxon>
        <taxon>Verrucomicrobiia</taxon>
        <taxon>Verrucomicrobiales</taxon>
        <taxon>Akkermansiaceae</taxon>
        <taxon>Akkermansia</taxon>
    </lineage>
</organism>
<dbReference type="PANTHER" id="PTHR34472:SF1">
    <property type="entry name" value="SULFUR CARRIER PROTEIN THIS"/>
    <property type="match status" value="1"/>
</dbReference>
<dbReference type="InterPro" id="IPR010035">
    <property type="entry name" value="Thi_S"/>
</dbReference>
<dbReference type="InterPro" id="IPR016155">
    <property type="entry name" value="Mopterin_synth/thiamin_S_b"/>
</dbReference>
<protein>
    <submittedName>
        <fullName evidence="1">Thiamine biosynthesis protein ThiS</fullName>
    </submittedName>
</protein>
<sequence length="85" mass="9036">MILDFFSCCGTVASVMAAQNNIMLNGIPYELTEPCSVSRLLELLNMKGKPVVVEHNGAALLPQDFSRVTVSPGDRVEIVSIVAGG</sequence>
<dbReference type="InterPro" id="IPR003749">
    <property type="entry name" value="ThiS/MoaD-like"/>
</dbReference>
<dbReference type="PANTHER" id="PTHR34472">
    <property type="entry name" value="SULFUR CARRIER PROTEIN THIS"/>
    <property type="match status" value="1"/>
</dbReference>
<comment type="caution">
    <text evidence="1">The sequence shown here is derived from an EMBL/GenBank/DDBJ whole genome shotgun (WGS) entry which is preliminary data.</text>
</comment>
<reference evidence="1 2" key="1">
    <citation type="journal article" date="2017" name="BMC Genomics">
        <title>Genome sequencing of 39 Akkermansia muciniphila isolates reveals its population structure, genomic and functional diverisity, and global distribution in mammalian gut microbiotas.</title>
        <authorList>
            <person name="Guo X."/>
            <person name="Li S."/>
            <person name="Zhang J."/>
            <person name="Wu F."/>
            <person name="Li X."/>
            <person name="Wu D."/>
            <person name="Zhang M."/>
            <person name="Ou Z."/>
            <person name="Jie Z."/>
            <person name="Yan Q."/>
            <person name="Li P."/>
            <person name="Yi J."/>
            <person name="Peng Y."/>
        </authorList>
    </citation>
    <scope>NUCLEOTIDE SEQUENCE [LARGE SCALE GENOMIC DNA]</scope>
    <source>
        <strain evidence="1 2">GP43</strain>
    </source>
</reference>
<dbReference type="CDD" id="cd00565">
    <property type="entry name" value="Ubl_ThiS"/>
    <property type="match status" value="1"/>
</dbReference>
<dbReference type="NCBIfam" id="TIGR01683">
    <property type="entry name" value="thiS"/>
    <property type="match status" value="1"/>
</dbReference>
<dbReference type="InterPro" id="IPR012675">
    <property type="entry name" value="Beta-grasp_dom_sf"/>
</dbReference>
<name>A0AAP8T9Q5_9BACT</name>
<dbReference type="AlphaFoldDB" id="A0AAP8T9Q5"/>
<dbReference type="SUPFAM" id="SSF54285">
    <property type="entry name" value="MoaD/ThiS"/>
    <property type="match status" value="1"/>
</dbReference>
<accession>A0AAP8T9Q5</accession>
<gene>
    <name evidence="1" type="primary">thiS</name>
    <name evidence="1" type="ORF">CXU09_00465</name>
</gene>
<dbReference type="EMBL" id="PJKN01000001">
    <property type="protein sequence ID" value="PNC57588.1"/>
    <property type="molecule type" value="Genomic_DNA"/>
</dbReference>
<dbReference type="Gene3D" id="3.10.20.30">
    <property type="match status" value="1"/>
</dbReference>
<evidence type="ECO:0000313" key="1">
    <source>
        <dbReference type="EMBL" id="PNC57588.1"/>
    </source>
</evidence>
<evidence type="ECO:0000313" key="2">
    <source>
        <dbReference type="Proteomes" id="UP000235914"/>
    </source>
</evidence>
<dbReference type="Pfam" id="PF02597">
    <property type="entry name" value="ThiS"/>
    <property type="match status" value="1"/>
</dbReference>
<proteinExistence type="predicted"/>
<dbReference type="Proteomes" id="UP000235914">
    <property type="component" value="Unassembled WGS sequence"/>
</dbReference>
<dbReference type="RefSeq" id="WP_102735071.1">
    <property type="nucleotide sequence ID" value="NZ_BAABSF010000009.1"/>
</dbReference>